<name>A0ABY4FI02_9BACT</name>
<gene>
    <name evidence="1" type="ORF">MUN80_04815</name>
</gene>
<keyword evidence="2" id="KW-1185">Reference proteome</keyword>
<dbReference type="EMBL" id="CP095049">
    <property type="protein sequence ID" value="UOQ54086.1"/>
    <property type="molecule type" value="Genomic_DNA"/>
</dbReference>
<evidence type="ECO:0000313" key="1">
    <source>
        <dbReference type="EMBL" id="UOQ54086.1"/>
    </source>
</evidence>
<reference evidence="1 2" key="1">
    <citation type="submission" date="2022-04" db="EMBL/GenBank/DDBJ databases">
        <title>Hymenobacter sp. isolated from the air.</title>
        <authorList>
            <person name="Won M."/>
            <person name="Lee C.-M."/>
            <person name="Woen H.-Y."/>
            <person name="Kwon S.-W."/>
        </authorList>
    </citation>
    <scope>NUCLEOTIDE SEQUENCE [LARGE SCALE GENOMIC DNA]</scope>
    <source>
        <strain evidence="2">5116 S-27</strain>
    </source>
</reference>
<dbReference type="Proteomes" id="UP000831785">
    <property type="component" value="Chromosome"/>
</dbReference>
<evidence type="ECO:0000313" key="2">
    <source>
        <dbReference type="Proteomes" id="UP000831785"/>
    </source>
</evidence>
<sequence length="114" mass="13067">MRKGAQVPQPTTEVVRLMIHDDSASGVYLFGFASLQDGENLWDEWYETVADAESMVQQKYSVAPSDWYPLPDVVEHCQQNWIAPVRIKGQAEGNPQWGSREKLVDGRWVDFRPE</sequence>
<organism evidence="1 2">
    <name type="scientific">Hymenobacter cellulosivorans</name>
    <dbReference type="NCBI Taxonomy" id="2932249"/>
    <lineage>
        <taxon>Bacteria</taxon>
        <taxon>Pseudomonadati</taxon>
        <taxon>Bacteroidota</taxon>
        <taxon>Cytophagia</taxon>
        <taxon>Cytophagales</taxon>
        <taxon>Hymenobacteraceae</taxon>
        <taxon>Hymenobacter</taxon>
    </lineage>
</organism>
<protein>
    <submittedName>
        <fullName evidence="1">Uncharacterized protein</fullName>
    </submittedName>
</protein>
<accession>A0ABY4FI02</accession>
<dbReference type="RefSeq" id="WP_244720329.1">
    <property type="nucleotide sequence ID" value="NZ_CP095049.1"/>
</dbReference>
<proteinExistence type="predicted"/>